<dbReference type="EMBL" id="JADWOX010000008">
    <property type="protein sequence ID" value="MBI1684512.1"/>
    <property type="molecule type" value="Genomic_DNA"/>
</dbReference>
<reference evidence="1 2" key="1">
    <citation type="submission" date="2020-11" db="EMBL/GenBank/DDBJ databases">
        <title>genome sequence of strain KACC 18849.</title>
        <authorList>
            <person name="Gao J."/>
            <person name="Zhang X."/>
        </authorList>
    </citation>
    <scope>NUCLEOTIDE SEQUENCE [LARGE SCALE GENOMIC DNA]</scope>
    <source>
        <strain evidence="1 2">KACC 18849</strain>
    </source>
</reference>
<dbReference type="RefSeq" id="WP_198576436.1">
    <property type="nucleotide sequence ID" value="NZ_JADWOX010000008.1"/>
</dbReference>
<organism evidence="1 2">
    <name type="scientific">Caulobacter hibisci</name>
    <dbReference type="NCBI Taxonomy" id="2035993"/>
    <lineage>
        <taxon>Bacteria</taxon>
        <taxon>Pseudomonadati</taxon>
        <taxon>Pseudomonadota</taxon>
        <taxon>Alphaproteobacteria</taxon>
        <taxon>Caulobacterales</taxon>
        <taxon>Caulobacteraceae</taxon>
        <taxon>Caulobacter</taxon>
    </lineage>
</organism>
<gene>
    <name evidence="1" type="ORF">I4Q42_12635</name>
</gene>
<protein>
    <submittedName>
        <fullName evidence="1">SRPBCC family protein</fullName>
    </submittedName>
</protein>
<name>A0ABS0SXZ3_9CAUL</name>
<dbReference type="Gene3D" id="3.30.530.20">
    <property type="match status" value="1"/>
</dbReference>
<accession>A0ABS0SXZ3</accession>
<dbReference type="SUPFAM" id="SSF55961">
    <property type="entry name" value="Bet v1-like"/>
    <property type="match status" value="1"/>
</dbReference>
<proteinExistence type="predicted"/>
<evidence type="ECO:0000313" key="2">
    <source>
        <dbReference type="Proteomes" id="UP000639859"/>
    </source>
</evidence>
<keyword evidence="2" id="KW-1185">Reference proteome</keyword>
<dbReference type="InterPro" id="IPR019587">
    <property type="entry name" value="Polyketide_cyclase/dehydratase"/>
</dbReference>
<dbReference type="InterPro" id="IPR023393">
    <property type="entry name" value="START-like_dom_sf"/>
</dbReference>
<sequence length="134" mass="14443">MPLQPSRPITVAIARSIDDVYAYAADPQRMAQWAAGLGSGLSSTDNPEVWTVETPAGQARVRFSPHNPYGVLDHWVTQPDGGEVYIPLRVVANGDGAEVTLTLFRLPEMDDAAFEADAAAVTHDLQTLKARLEG</sequence>
<evidence type="ECO:0000313" key="1">
    <source>
        <dbReference type="EMBL" id="MBI1684512.1"/>
    </source>
</evidence>
<dbReference type="Proteomes" id="UP000639859">
    <property type="component" value="Unassembled WGS sequence"/>
</dbReference>
<dbReference type="Pfam" id="PF10604">
    <property type="entry name" value="Polyketide_cyc2"/>
    <property type="match status" value="1"/>
</dbReference>
<comment type="caution">
    <text evidence="1">The sequence shown here is derived from an EMBL/GenBank/DDBJ whole genome shotgun (WGS) entry which is preliminary data.</text>
</comment>